<reference evidence="2 3" key="1">
    <citation type="journal article" date="2015" name="Antonie Van Leeuwenhoek">
        <title>Oceanobacillus bengalensis sp. nov., a bacterium isolated from seawater of the Bay of Bengal.</title>
        <authorList>
            <person name="Yongchang O."/>
            <person name="Xiang W."/>
            <person name="Wang G."/>
        </authorList>
    </citation>
    <scope>NUCLEOTIDE SEQUENCE [LARGE SCALE GENOMIC DNA]</scope>
    <source>
        <strain evidence="2 3">MCCC 1K00260</strain>
    </source>
</reference>
<evidence type="ECO:0000313" key="3">
    <source>
        <dbReference type="Proteomes" id="UP000281813"/>
    </source>
</evidence>
<dbReference type="RefSeq" id="WP_121131300.1">
    <property type="nucleotide sequence ID" value="NZ_JBHUFK010000043.1"/>
</dbReference>
<dbReference type="InterPro" id="IPR012292">
    <property type="entry name" value="Globin/Proto"/>
</dbReference>
<feature type="domain" description="HD-GYP" evidence="1">
    <location>
        <begin position="434"/>
        <end position="631"/>
    </location>
</feature>
<gene>
    <name evidence="2" type="ORF">D8M05_09825</name>
</gene>
<evidence type="ECO:0000259" key="1">
    <source>
        <dbReference type="PROSITE" id="PS51832"/>
    </source>
</evidence>
<name>A0A494YZA0_9BACI</name>
<dbReference type="GO" id="GO:0019825">
    <property type="term" value="F:oxygen binding"/>
    <property type="evidence" value="ECO:0007669"/>
    <property type="project" value="InterPro"/>
</dbReference>
<protein>
    <submittedName>
        <fullName evidence="2">HD domain-containing protein</fullName>
    </submittedName>
</protein>
<dbReference type="InterPro" id="IPR037522">
    <property type="entry name" value="HD_GYP_dom"/>
</dbReference>
<dbReference type="SUPFAM" id="SSF46458">
    <property type="entry name" value="Globin-like"/>
    <property type="match status" value="1"/>
</dbReference>
<dbReference type="OrthoDB" id="9759601at2"/>
<dbReference type="Pfam" id="PF13487">
    <property type="entry name" value="HD_5"/>
    <property type="match status" value="1"/>
</dbReference>
<dbReference type="Proteomes" id="UP000281813">
    <property type="component" value="Unassembled WGS sequence"/>
</dbReference>
<dbReference type="SMART" id="SM00471">
    <property type="entry name" value="HDc"/>
    <property type="match status" value="1"/>
</dbReference>
<accession>A0A494YZA0</accession>
<proteinExistence type="predicted"/>
<organism evidence="2 3">
    <name type="scientific">Oceanobacillus bengalensis</name>
    <dbReference type="NCBI Taxonomy" id="1435466"/>
    <lineage>
        <taxon>Bacteria</taxon>
        <taxon>Bacillati</taxon>
        <taxon>Bacillota</taxon>
        <taxon>Bacilli</taxon>
        <taxon>Bacillales</taxon>
        <taxon>Bacillaceae</taxon>
        <taxon>Oceanobacillus</taxon>
    </lineage>
</organism>
<dbReference type="Gene3D" id="1.10.490.10">
    <property type="entry name" value="Globins"/>
    <property type="match status" value="1"/>
</dbReference>
<dbReference type="InterPro" id="IPR039379">
    <property type="entry name" value="Protoglobin_sensor_dom"/>
</dbReference>
<dbReference type="PANTHER" id="PTHR45228">
    <property type="entry name" value="CYCLIC DI-GMP PHOSPHODIESTERASE TM_0186-RELATED"/>
    <property type="match status" value="1"/>
</dbReference>
<dbReference type="EMBL" id="RBZO01000013">
    <property type="protein sequence ID" value="RKQ15559.1"/>
    <property type="molecule type" value="Genomic_DNA"/>
</dbReference>
<keyword evidence="3" id="KW-1185">Reference proteome</keyword>
<dbReference type="CDD" id="cd01068">
    <property type="entry name" value="globin_sensor"/>
    <property type="match status" value="1"/>
</dbReference>
<dbReference type="GO" id="GO:0020037">
    <property type="term" value="F:heme binding"/>
    <property type="evidence" value="ECO:0007669"/>
    <property type="project" value="InterPro"/>
</dbReference>
<evidence type="ECO:0000313" key="2">
    <source>
        <dbReference type="EMBL" id="RKQ15559.1"/>
    </source>
</evidence>
<dbReference type="PANTHER" id="PTHR45228:SF1">
    <property type="entry name" value="CYCLIC DI-GMP PHOSPHODIESTERASE TM_0186"/>
    <property type="match status" value="1"/>
</dbReference>
<comment type="caution">
    <text evidence="2">The sequence shown here is derived from an EMBL/GenBank/DDBJ whole genome shotgun (WGS) entry which is preliminary data.</text>
</comment>
<dbReference type="InterPro" id="IPR009050">
    <property type="entry name" value="Globin-like_sf"/>
</dbReference>
<sequence>MHINTNDPERLTQISLTGITEESLARIHEYANILMPFSRPIVDQLYDEIYKVEHLKKIIDDNSNLERLKIRQVNYLKSIFSPNIDESYIHYRYLIGNVHSKIGLELPWFISTNRRYIQIITDHLTGLIPSDEVLPLIQAIDSLLNFDMQITADAYNQMEINKAAYPLQYEFKQLQRKSGIIDTDFEKLDSFSGLFTFHLDEIIYNYRSALMKRSQNAQLLPFVESYLAYLHNFLKQFFQNKMYRDEASFYRTIRDWTRKLIDQNISEELIISFVDTLNETTRETFFKKKENMDKSITDLLNAFERFTRFTLAILRKLLRPYYSLNVSSFLDIYSYEISMIDFGIITWMDDNTKRALEARGQTDKDMTNKRCYELFYGRVLPCNGCPARDLKREAILTSSDHEEKPTYYKTWRLPQSKLSEFTHRLLVSQNVSKETKVMFDTVESLLHLAEYRDDDTGEHVNRIGLFAGKLAEIAGCDEKFVRDIRIAAKFHDIGKVGIPDSILNKPGKLSSEEWESMKTHVNIGHKILSNLELPVIQMAAQIAKTHHERWNGCGYPNHLKGDEIPLEGRIVSIVDVFDALLSKRSYKEAFPPEKVKAIIMEDNGKHFDPKLTDLLLSVWDEFVSLYKYCIETNNIHYA</sequence>
<dbReference type="Gene3D" id="1.10.3210.10">
    <property type="entry name" value="Hypothetical protein af1432"/>
    <property type="match status" value="1"/>
</dbReference>
<dbReference type="InterPro" id="IPR052020">
    <property type="entry name" value="Cyclic_di-GMP/3'3'-cGAMP_PDE"/>
</dbReference>
<dbReference type="AlphaFoldDB" id="A0A494YZA0"/>
<dbReference type="InterPro" id="IPR044398">
    <property type="entry name" value="Globin-sensor_dom"/>
</dbReference>
<dbReference type="PROSITE" id="PS51832">
    <property type="entry name" value="HD_GYP"/>
    <property type="match status" value="1"/>
</dbReference>
<dbReference type="CDD" id="cd00077">
    <property type="entry name" value="HDc"/>
    <property type="match status" value="1"/>
</dbReference>
<dbReference type="SUPFAM" id="SSF109604">
    <property type="entry name" value="HD-domain/PDEase-like"/>
    <property type="match status" value="1"/>
</dbReference>
<dbReference type="InterPro" id="IPR003607">
    <property type="entry name" value="HD/PDEase_dom"/>
</dbReference>
<dbReference type="Pfam" id="PF11563">
    <property type="entry name" value="Protoglobin"/>
    <property type="match status" value="1"/>
</dbReference>